<accession>A0A1G7E2S2</accession>
<feature type="region of interest" description="Disordered" evidence="1">
    <location>
        <begin position="1"/>
        <end position="26"/>
    </location>
</feature>
<gene>
    <name evidence="2" type="ORF">SAMN05216377_101229</name>
</gene>
<proteinExistence type="predicted"/>
<dbReference type="STRING" id="366584.SAMN05216377_101229"/>
<organism evidence="2 3">
    <name type="scientific">Pseudonocardia oroxyli</name>
    <dbReference type="NCBI Taxonomy" id="366584"/>
    <lineage>
        <taxon>Bacteria</taxon>
        <taxon>Bacillati</taxon>
        <taxon>Actinomycetota</taxon>
        <taxon>Actinomycetes</taxon>
        <taxon>Pseudonocardiales</taxon>
        <taxon>Pseudonocardiaceae</taxon>
        <taxon>Pseudonocardia</taxon>
    </lineage>
</organism>
<reference evidence="2 3" key="1">
    <citation type="submission" date="2016-10" db="EMBL/GenBank/DDBJ databases">
        <authorList>
            <person name="de Groot N.N."/>
        </authorList>
    </citation>
    <scope>NUCLEOTIDE SEQUENCE [LARGE SCALE GENOMIC DNA]</scope>
    <source>
        <strain evidence="2 3">CGMCC 4.3143</strain>
    </source>
</reference>
<evidence type="ECO:0000313" key="2">
    <source>
        <dbReference type="EMBL" id="SDE57810.1"/>
    </source>
</evidence>
<evidence type="ECO:0000313" key="3">
    <source>
        <dbReference type="Proteomes" id="UP000198967"/>
    </source>
</evidence>
<dbReference type="EMBL" id="FNBE01000001">
    <property type="protein sequence ID" value="SDE57810.1"/>
    <property type="molecule type" value="Genomic_DNA"/>
</dbReference>
<dbReference type="AlphaFoldDB" id="A0A1G7E2S2"/>
<name>A0A1G7E2S2_PSEOR</name>
<dbReference type="Proteomes" id="UP000198967">
    <property type="component" value="Unassembled WGS sequence"/>
</dbReference>
<evidence type="ECO:0000256" key="1">
    <source>
        <dbReference type="SAM" id="MobiDB-lite"/>
    </source>
</evidence>
<protein>
    <submittedName>
        <fullName evidence="2">Uncharacterized protein</fullName>
    </submittedName>
</protein>
<keyword evidence="3" id="KW-1185">Reference proteome</keyword>
<sequence>MVGCGVAGPADGEPPRSYRGAVRPDEPTTRVLHTVRVLGYAEPARIADRLGLPEPAVSEALLDAEAYGWVRHADGGWSATDRGRAEGERRVAAELDAADARETVAAAHRDFLPLDDVVEAACAAWQQRQLGLGEAAVGQAETLVVLRRAAGAVAELEARLVAVLPRFAGYHRRFAAALAVADTQEAWITGLDRDSCHRVWSELGQDLRTTLGAA</sequence>